<evidence type="ECO:0000256" key="3">
    <source>
        <dbReference type="ARBA" id="ARBA00022827"/>
    </source>
</evidence>
<dbReference type="GO" id="GO:0050661">
    <property type="term" value="F:NADP binding"/>
    <property type="evidence" value="ECO:0007669"/>
    <property type="project" value="InterPro"/>
</dbReference>
<dbReference type="GO" id="GO:0004499">
    <property type="term" value="F:N,N-dimethylaniline monooxygenase activity"/>
    <property type="evidence" value="ECO:0007669"/>
    <property type="project" value="InterPro"/>
</dbReference>
<keyword evidence="4" id="KW-0560">Oxidoreductase</keyword>
<dbReference type="SUPFAM" id="SSF51905">
    <property type="entry name" value="FAD/NAD(P)-binding domain"/>
    <property type="match status" value="1"/>
</dbReference>
<evidence type="ECO:0000256" key="6">
    <source>
        <dbReference type="SAM" id="MobiDB-lite"/>
    </source>
</evidence>
<dbReference type="Gene3D" id="3.50.50.60">
    <property type="entry name" value="FAD/NAD(P)-binding domain"/>
    <property type="match status" value="3"/>
</dbReference>
<dbReference type="PANTHER" id="PTHR42877:SF4">
    <property type="entry name" value="FAD_NAD(P)-BINDING DOMAIN-CONTAINING PROTEIN-RELATED"/>
    <property type="match status" value="1"/>
</dbReference>
<dbReference type="GO" id="GO:0003723">
    <property type="term" value="F:RNA binding"/>
    <property type="evidence" value="ECO:0007669"/>
    <property type="project" value="UniProtKB-UniRule"/>
</dbReference>
<evidence type="ECO:0000256" key="4">
    <source>
        <dbReference type="ARBA" id="ARBA00023002"/>
    </source>
</evidence>
<gene>
    <name evidence="8" type="ORF">KVV02_000806</name>
</gene>
<dbReference type="Gene3D" id="3.30.70.330">
    <property type="match status" value="2"/>
</dbReference>
<dbReference type="InterPro" id="IPR036188">
    <property type="entry name" value="FAD/NAD-bd_sf"/>
</dbReference>
<evidence type="ECO:0000313" key="9">
    <source>
        <dbReference type="Proteomes" id="UP000717515"/>
    </source>
</evidence>
<dbReference type="Pfam" id="PF00076">
    <property type="entry name" value="RRM_1"/>
    <property type="match status" value="1"/>
</dbReference>
<keyword evidence="5" id="KW-0694">RNA-binding</keyword>
<dbReference type="PANTHER" id="PTHR42877">
    <property type="entry name" value="L-ORNITHINE N(5)-MONOOXYGENASE-RELATED"/>
    <property type="match status" value="1"/>
</dbReference>
<dbReference type="InterPro" id="IPR035979">
    <property type="entry name" value="RBD_domain_sf"/>
</dbReference>
<feature type="region of interest" description="Disordered" evidence="6">
    <location>
        <begin position="341"/>
        <end position="367"/>
    </location>
</feature>
<dbReference type="Pfam" id="PF00743">
    <property type="entry name" value="FMO-like"/>
    <property type="match status" value="1"/>
</dbReference>
<evidence type="ECO:0000256" key="5">
    <source>
        <dbReference type="PROSITE-ProRule" id="PRU00176"/>
    </source>
</evidence>
<dbReference type="EMBL" id="JAIFTL010000275">
    <property type="protein sequence ID" value="KAG9320600.1"/>
    <property type="molecule type" value="Genomic_DNA"/>
</dbReference>
<dbReference type="SUPFAM" id="SSF54928">
    <property type="entry name" value="RNA-binding domain, RBD"/>
    <property type="match status" value="2"/>
</dbReference>
<proteinExistence type="inferred from homology"/>
<dbReference type="InterPro" id="IPR000504">
    <property type="entry name" value="RRM_dom"/>
</dbReference>
<comment type="similarity">
    <text evidence="1">Belongs to the FAD-binding monooxygenase family.</text>
</comment>
<dbReference type="PROSITE" id="PS50102">
    <property type="entry name" value="RRM"/>
    <property type="match status" value="1"/>
</dbReference>
<sequence>MAPGAKVQASRLSPVVTEAMIRKLFEFIGPLDNLVLIPSPLGAGYEAIIEFHDKEAAFTATHLSGTLFGGRPLAVTQMDVTIPVLPTGTNTAARPFTNLTMQQQQAQQAVTGAPPGSLPQGVSVMRMGATIHHPQFNGMGMGMGMGMPNQFQPMYGSPHMTLYNPTMTATQYTQQRPSDQPIDLDKVDTKTVYVGNLPLTVTKEQLEEVFHDCGRITRVNIAGKPTHPTRFAFMDFETVEGAKKALSSTDKVIGDRALRVNLPRHGGPMPFMLQQAQMMQAPPQAVPVPAMDATRTRYKNILIGLVNRGGDPSLLKKLEELDAGGPLPDLSDIAGFSPDIAALSNDGSPSKSEAGPPPTAATHSTPPHFASMGLTKTYKDGSTPTVAIIGAGFSGMCAAIRLQTQLNLQTFDVFELEPDLGGTWWANTYPGAACDVACINYQFSFEPNYDWSHRFAPQAEILAYMRRVAKKYNLYDRIRFRTEITHVEWHQDRQKWVLDYVNLATGEKGAMEADIVLSGVGGLRIPQIPKQFETFEGPKWHTAQWNHSFDITNKRIAVIGSGASAIQVVPAIVDKVKSLELYQRSPTYIIPRRNGAYNRLWRFMFRYIPFFHFMYFKLNYWSSEFTINIFSNKFIHRIPRLAASFMSWLHRTRQIRDKTLRKTMTPNYEMGCRRIVVSSDFYPAVAKKNVQVHTQAITSIKGNTLMLADGSVREVDALVLATGFNVHDIVAPKFLIGKNGVDVRTKWGNNPRTYYGLTCAETPNLFFMLGPNTGLGHNSILFMIEAQVEYAIKTLSHMMANNLSSIEVKPSACDDFITELDEKMKQKVWSSSCKSWYQNEDGRVVALWWGSCSQYSRRLSKFNTEHFVSTRRI</sequence>
<comment type="caution">
    <text evidence="8">The sequence shown here is derived from an EMBL/GenBank/DDBJ whole genome shotgun (WGS) entry which is preliminary data.</text>
</comment>
<dbReference type="SMART" id="SM00360">
    <property type="entry name" value="RRM"/>
    <property type="match status" value="2"/>
</dbReference>
<dbReference type="InterPro" id="IPR051209">
    <property type="entry name" value="FAD-bind_Monooxygenase_sf"/>
</dbReference>
<dbReference type="InterPro" id="IPR012677">
    <property type="entry name" value="Nucleotide-bd_a/b_plait_sf"/>
</dbReference>
<dbReference type="InterPro" id="IPR020946">
    <property type="entry name" value="Flavin_mOase-like"/>
</dbReference>
<name>A0A9P7ZZE9_MORAP</name>
<keyword evidence="3" id="KW-0274">FAD</keyword>
<reference evidence="8" key="1">
    <citation type="submission" date="2021-07" db="EMBL/GenBank/DDBJ databases">
        <title>Draft genome of Mortierella alpina, strain LL118, isolated from an aspen leaf litter sample.</title>
        <authorList>
            <person name="Yang S."/>
            <person name="Vinatzer B.A."/>
        </authorList>
    </citation>
    <scope>NUCLEOTIDE SEQUENCE</scope>
    <source>
        <strain evidence="8">LL118</strain>
    </source>
</reference>
<accession>A0A9P7ZZE9</accession>
<evidence type="ECO:0000259" key="7">
    <source>
        <dbReference type="PROSITE" id="PS50102"/>
    </source>
</evidence>
<dbReference type="GO" id="GO:0050660">
    <property type="term" value="F:flavin adenine dinucleotide binding"/>
    <property type="evidence" value="ECO:0007669"/>
    <property type="project" value="InterPro"/>
</dbReference>
<dbReference type="Proteomes" id="UP000717515">
    <property type="component" value="Unassembled WGS sequence"/>
</dbReference>
<evidence type="ECO:0000256" key="2">
    <source>
        <dbReference type="ARBA" id="ARBA00022630"/>
    </source>
</evidence>
<evidence type="ECO:0000256" key="1">
    <source>
        <dbReference type="ARBA" id="ARBA00010139"/>
    </source>
</evidence>
<evidence type="ECO:0000313" key="8">
    <source>
        <dbReference type="EMBL" id="KAG9320600.1"/>
    </source>
</evidence>
<dbReference type="AlphaFoldDB" id="A0A9P7ZZE9"/>
<organism evidence="8 9">
    <name type="scientific">Mortierella alpina</name>
    <name type="common">Oleaginous fungus</name>
    <name type="synonym">Mortierella renispora</name>
    <dbReference type="NCBI Taxonomy" id="64518"/>
    <lineage>
        <taxon>Eukaryota</taxon>
        <taxon>Fungi</taxon>
        <taxon>Fungi incertae sedis</taxon>
        <taxon>Mucoromycota</taxon>
        <taxon>Mortierellomycotina</taxon>
        <taxon>Mortierellomycetes</taxon>
        <taxon>Mortierellales</taxon>
        <taxon>Mortierellaceae</taxon>
        <taxon>Mortierella</taxon>
    </lineage>
</organism>
<feature type="domain" description="RRM" evidence="7">
    <location>
        <begin position="190"/>
        <end position="265"/>
    </location>
</feature>
<keyword evidence="2" id="KW-0285">Flavoprotein</keyword>
<protein>
    <recommendedName>
        <fullName evidence="7">RRM domain-containing protein</fullName>
    </recommendedName>
</protein>